<name>A0ABU7RZ40_9ACTN</name>
<protein>
    <recommendedName>
        <fullName evidence="3">Secreted protein</fullName>
    </recommendedName>
</protein>
<reference evidence="1 2" key="1">
    <citation type="submission" date="2024-01" db="EMBL/GenBank/DDBJ databases">
        <title>Genome insights into Plantactinospora sonchi sp. nov.</title>
        <authorList>
            <person name="Wang L."/>
        </authorList>
    </citation>
    <scope>NUCLEOTIDE SEQUENCE [LARGE SCALE GENOMIC DNA]</scope>
    <source>
        <strain evidence="1 2">NEAU-QY2</strain>
    </source>
</reference>
<comment type="caution">
    <text evidence="1">The sequence shown here is derived from an EMBL/GenBank/DDBJ whole genome shotgun (WGS) entry which is preliminary data.</text>
</comment>
<dbReference type="EMBL" id="JAZGQK010000023">
    <property type="protein sequence ID" value="MEE6261793.1"/>
    <property type="molecule type" value="Genomic_DNA"/>
</dbReference>
<gene>
    <name evidence="1" type="ORF">V1633_25225</name>
</gene>
<sequence>MMDLALIVLVSGVCLLSLLLLAAVAVVRVLSDRRRRDRLHQWAAQHRWTVTPHPAVDWGARLPGGNRAGVSVALSTTMNGYVVSVAEYAYTATQITTGSDGVGGTTTSTSSHTHHFVVTVVRLPHSCPSVAVERRGTISKLAGNLFGSSGVPTGHPEFDHHFRITAADAGAVRGLVTPALVQAHLAGAVPTWSLYGAELLSYRPGRITDPEHLPGIAAPLVHVARLLTGGGIGPV</sequence>
<evidence type="ECO:0008006" key="3">
    <source>
        <dbReference type="Google" id="ProtNLM"/>
    </source>
</evidence>
<accession>A0ABU7RZ40</accession>
<organism evidence="1 2">
    <name type="scientific">Plantactinospora sonchi</name>
    <dbReference type="NCBI Taxonomy" id="1544735"/>
    <lineage>
        <taxon>Bacteria</taxon>
        <taxon>Bacillati</taxon>
        <taxon>Actinomycetota</taxon>
        <taxon>Actinomycetes</taxon>
        <taxon>Micromonosporales</taxon>
        <taxon>Micromonosporaceae</taxon>
        <taxon>Plantactinospora</taxon>
    </lineage>
</organism>
<evidence type="ECO:0000313" key="2">
    <source>
        <dbReference type="Proteomes" id="UP001332243"/>
    </source>
</evidence>
<proteinExistence type="predicted"/>
<dbReference type="RefSeq" id="WP_331216881.1">
    <property type="nucleotide sequence ID" value="NZ_JAZGQK010000023.1"/>
</dbReference>
<dbReference type="Proteomes" id="UP001332243">
    <property type="component" value="Unassembled WGS sequence"/>
</dbReference>
<evidence type="ECO:0000313" key="1">
    <source>
        <dbReference type="EMBL" id="MEE6261793.1"/>
    </source>
</evidence>
<keyword evidence="2" id="KW-1185">Reference proteome</keyword>